<dbReference type="Pfam" id="PF25349">
    <property type="entry name" value="PH_PHS1"/>
    <property type="match status" value="1"/>
</dbReference>
<evidence type="ECO:0000313" key="2">
    <source>
        <dbReference type="EMBL" id="KAK4758855.1"/>
    </source>
</evidence>
<comment type="caution">
    <text evidence="2">The sequence shown here is derived from an EMBL/GenBank/DDBJ whole genome shotgun (WGS) entry which is preliminary data.</text>
</comment>
<gene>
    <name evidence="2" type="ORF">SAY87_020156</name>
</gene>
<dbReference type="AlphaFoldDB" id="A0AAN7Q8D4"/>
<name>A0AAN7Q8D4_9MYRT</name>
<reference evidence="2 3" key="1">
    <citation type="journal article" date="2023" name="Hortic Res">
        <title>Pangenome of water caltrop reveals structural variations and asymmetric subgenome divergence after allopolyploidization.</title>
        <authorList>
            <person name="Zhang X."/>
            <person name="Chen Y."/>
            <person name="Wang L."/>
            <person name="Yuan Y."/>
            <person name="Fang M."/>
            <person name="Shi L."/>
            <person name="Lu R."/>
            <person name="Comes H.P."/>
            <person name="Ma Y."/>
            <person name="Chen Y."/>
            <person name="Huang G."/>
            <person name="Zhou Y."/>
            <person name="Zheng Z."/>
            <person name="Qiu Y."/>
        </authorList>
    </citation>
    <scope>NUCLEOTIDE SEQUENCE [LARGE SCALE GENOMIC DNA]</scope>
    <source>
        <tissue evidence="2">Roots</tissue>
    </source>
</reference>
<evidence type="ECO:0000259" key="1">
    <source>
        <dbReference type="Pfam" id="PF25349"/>
    </source>
</evidence>
<accession>A0AAN7Q8D4</accession>
<protein>
    <recommendedName>
        <fullName evidence="1">Poor homologous synapsis 1 PH domain-containing protein</fullName>
    </recommendedName>
</protein>
<keyword evidence="3" id="KW-1185">Reference proteome</keyword>
<sequence length="288" mass="32203">MAGSLQMVVSASESFGCSATSTEGQWEVQFSRIFVHRISPSSSCPHLVPLRNRRKKCTWLSSDSPASLQLLESSCEGGAILTVFLRGKMMEEHFISKLHFTWPHVSCMSGFPARGSRAVFISYRDCAGEIQKFAVRFLTSCDAEAFINVLRKSLHCLNDVAENEILSTPIASEISSHSEFVPSDSPLDRCQEKMDTVPASGQEPKVSQEEKLVHNPDAEVPLAITYPPSFTSLLTSYPVVPLLAFFLFLQMYMEDSAFQEMLMAVDRVMEELEADLVEQSHKPQHITW</sequence>
<organism evidence="2 3">
    <name type="scientific">Trapa incisa</name>
    <dbReference type="NCBI Taxonomy" id="236973"/>
    <lineage>
        <taxon>Eukaryota</taxon>
        <taxon>Viridiplantae</taxon>
        <taxon>Streptophyta</taxon>
        <taxon>Embryophyta</taxon>
        <taxon>Tracheophyta</taxon>
        <taxon>Spermatophyta</taxon>
        <taxon>Magnoliopsida</taxon>
        <taxon>eudicotyledons</taxon>
        <taxon>Gunneridae</taxon>
        <taxon>Pentapetalae</taxon>
        <taxon>rosids</taxon>
        <taxon>malvids</taxon>
        <taxon>Myrtales</taxon>
        <taxon>Lythraceae</taxon>
        <taxon>Trapa</taxon>
    </lineage>
</organism>
<dbReference type="Proteomes" id="UP001345219">
    <property type="component" value="Chromosome 15"/>
</dbReference>
<dbReference type="EMBL" id="JAXIOK010000012">
    <property type="protein sequence ID" value="KAK4758855.1"/>
    <property type="molecule type" value="Genomic_DNA"/>
</dbReference>
<dbReference type="InterPro" id="IPR057619">
    <property type="entry name" value="PH_PHS1"/>
</dbReference>
<proteinExistence type="predicted"/>
<evidence type="ECO:0000313" key="3">
    <source>
        <dbReference type="Proteomes" id="UP001345219"/>
    </source>
</evidence>
<feature type="domain" description="Poor homologous synapsis 1 PH" evidence="1">
    <location>
        <begin position="25"/>
        <end position="159"/>
    </location>
</feature>